<proteinExistence type="predicted"/>
<dbReference type="EMBL" id="PSRQ01000008">
    <property type="protein sequence ID" value="PWU24188.1"/>
    <property type="molecule type" value="Genomic_DNA"/>
</dbReference>
<evidence type="ECO:0000313" key="1">
    <source>
        <dbReference type="EMBL" id="PWU24188.1"/>
    </source>
</evidence>
<evidence type="ECO:0000313" key="2">
    <source>
        <dbReference type="Proteomes" id="UP000246104"/>
    </source>
</evidence>
<dbReference type="InterPro" id="IPR003489">
    <property type="entry name" value="RHF/RaiA"/>
</dbReference>
<dbReference type="AlphaFoldDB" id="A0A317JV99"/>
<protein>
    <submittedName>
        <fullName evidence="1">Ribosome-associated translation inhibitor RaiA</fullName>
    </submittedName>
</protein>
<name>A0A317JV99_9BACT</name>
<dbReference type="NCBIfam" id="TIGR00741">
    <property type="entry name" value="yfiA"/>
    <property type="match status" value="1"/>
</dbReference>
<comment type="caution">
    <text evidence="1">The sequence shown here is derived from an EMBL/GenBank/DDBJ whole genome shotgun (WGS) entry which is preliminary data.</text>
</comment>
<accession>A0A317JV99</accession>
<dbReference type="Pfam" id="PF02482">
    <property type="entry name" value="Ribosomal_S30AE"/>
    <property type="match status" value="1"/>
</dbReference>
<gene>
    <name evidence="1" type="primary">raiA</name>
    <name evidence="1" type="ORF">C5B42_00400</name>
</gene>
<dbReference type="InterPro" id="IPR036567">
    <property type="entry name" value="RHF-like"/>
</dbReference>
<dbReference type="Gene3D" id="3.30.160.100">
    <property type="entry name" value="Ribosome hibernation promotion factor-like"/>
    <property type="match status" value="1"/>
</dbReference>
<organism evidence="1 2">
    <name type="scientific">Candidatus Cerribacteria bacterium 'Amazon FNV 2010 28 9'</name>
    <dbReference type="NCBI Taxonomy" id="2081795"/>
    <lineage>
        <taxon>Bacteria</taxon>
        <taxon>Candidatus Cerribacteria</taxon>
    </lineage>
</organism>
<dbReference type="Proteomes" id="UP000246104">
    <property type="component" value="Unassembled WGS sequence"/>
</dbReference>
<sequence length="102" mass="11623">MQLIFSSKNLELTDGFKTFVERKLSSLQKFTSLGLSKICINVNVDRNRKGVASDAEVELVGDINQKRIAVRESGETFYKAFFGATTKMKELLSKEKEKREEK</sequence>
<reference evidence="1 2" key="1">
    <citation type="submission" date="2018-02" db="EMBL/GenBank/DDBJ databases">
        <title>Genomic Reconstructions from Amazon Rainforest and Pasture Soil Reveal Novel Insights into the Physiology of Candidate Phyla in Tropical Sites.</title>
        <authorList>
            <person name="Kroeger M.E."/>
            <person name="Delmont T."/>
            <person name="Eren A.M."/>
            <person name="Guo J."/>
            <person name="Meyer K.M."/>
            <person name="Khan K."/>
            <person name="Rodrigues J.L.M."/>
            <person name="Bohannan B.J.M."/>
            <person name="Tringe S."/>
            <person name="Borges C.D."/>
            <person name="Tiedje J."/>
            <person name="Tsai S.M."/>
            <person name="Nusslein K."/>
        </authorList>
    </citation>
    <scope>NUCLEOTIDE SEQUENCE [LARGE SCALE GENOMIC DNA]</scope>
    <source>
        <strain evidence="1">Amazon FNV 2010 28 9</strain>
    </source>
</reference>
<dbReference type="SUPFAM" id="SSF69754">
    <property type="entry name" value="Ribosome binding protein Y (YfiA homologue)"/>
    <property type="match status" value="1"/>
</dbReference>